<evidence type="ECO:0000313" key="3">
    <source>
        <dbReference type="Proteomes" id="UP001153269"/>
    </source>
</evidence>
<feature type="compositionally biased region" description="Polar residues" evidence="1">
    <location>
        <begin position="120"/>
        <end position="130"/>
    </location>
</feature>
<proteinExistence type="predicted"/>
<reference evidence="2" key="1">
    <citation type="submission" date="2020-03" db="EMBL/GenBank/DDBJ databases">
        <authorList>
            <person name="Weist P."/>
        </authorList>
    </citation>
    <scope>NUCLEOTIDE SEQUENCE</scope>
</reference>
<feature type="compositionally biased region" description="Gly residues" evidence="1">
    <location>
        <begin position="403"/>
        <end position="417"/>
    </location>
</feature>
<feature type="region of interest" description="Disordered" evidence="1">
    <location>
        <begin position="397"/>
        <end position="421"/>
    </location>
</feature>
<name>A0A9N7UGC5_PLEPL</name>
<dbReference type="Proteomes" id="UP001153269">
    <property type="component" value="Unassembled WGS sequence"/>
</dbReference>
<keyword evidence="3" id="KW-1185">Reference proteome</keyword>
<organism evidence="2 3">
    <name type="scientific">Pleuronectes platessa</name>
    <name type="common">European plaice</name>
    <dbReference type="NCBI Taxonomy" id="8262"/>
    <lineage>
        <taxon>Eukaryota</taxon>
        <taxon>Metazoa</taxon>
        <taxon>Chordata</taxon>
        <taxon>Craniata</taxon>
        <taxon>Vertebrata</taxon>
        <taxon>Euteleostomi</taxon>
        <taxon>Actinopterygii</taxon>
        <taxon>Neopterygii</taxon>
        <taxon>Teleostei</taxon>
        <taxon>Neoteleostei</taxon>
        <taxon>Acanthomorphata</taxon>
        <taxon>Carangaria</taxon>
        <taxon>Pleuronectiformes</taxon>
        <taxon>Pleuronectoidei</taxon>
        <taxon>Pleuronectidae</taxon>
        <taxon>Pleuronectes</taxon>
    </lineage>
</organism>
<sequence length="444" mass="49158">MVTPGSRVRRSSEELRETVGKNHLLQTDRKPFELLPNPALEESVFTHPKPRAACLLIGEQPNPPKSNRKMAALCCSGGAVSGFVSLPGPSGQRQAAGTTSMNTNTSTRLLKRDKRADATESPSDIRSMNESTRRLTARAHQLPDSVCWHPFPCQTLTAHAHQCCRWAPVLPLPPQQETHSLTFKSADLSSPATTKQQNGIKQRRETLPQLTPRPFENKGARVGEASFSSFTFHMTEACWFEEELELSSSELRGRRSFIRRKERALDGAEGSEGINMFQLHEHLDAVYQENRSSDGLDTRKRSCSQRHPQAKKSAIAAAAWGLNGDTCNTTTRGRSARQLMLVMVSSGASDIFEWNDSRTWKRTLLSFTWRSRQNLSDTLPPLSLAEARLAQQHKYSLATGENSRGGGAKGREGGGVSGAFEQRDVRLSTRRCLRGNPPLPPPHS</sequence>
<accession>A0A9N7UGC5</accession>
<dbReference type="EMBL" id="CADEAL010001169">
    <property type="protein sequence ID" value="CAB1429764.1"/>
    <property type="molecule type" value="Genomic_DNA"/>
</dbReference>
<feature type="region of interest" description="Disordered" evidence="1">
    <location>
        <begin position="88"/>
        <end position="131"/>
    </location>
</feature>
<feature type="region of interest" description="Disordered" evidence="1">
    <location>
        <begin position="1"/>
        <end position="23"/>
    </location>
</feature>
<evidence type="ECO:0000313" key="2">
    <source>
        <dbReference type="EMBL" id="CAB1429764.1"/>
    </source>
</evidence>
<feature type="compositionally biased region" description="Basic and acidic residues" evidence="1">
    <location>
        <begin position="10"/>
        <end position="23"/>
    </location>
</feature>
<gene>
    <name evidence="2" type="ORF">PLEPLA_LOCUS17744</name>
</gene>
<protein>
    <submittedName>
        <fullName evidence="2">Uncharacterized protein</fullName>
    </submittedName>
</protein>
<feature type="compositionally biased region" description="Polar residues" evidence="1">
    <location>
        <begin position="187"/>
        <end position="200"/>
    </location>
</feature>
<evidence type="ECO:0000256" key="1">
    <source>
        <dbReference type="SAM" id="MobiDB-lite"/>
    </source>
</evidence>
<feature type="compositionally biased region" description="Polar residues" evidence="1">
    <location>
        <begin position="91"/>
        <end position="108"/>
    </location>
</feature>
<feature type="region of interest" description="Disordered" evidence="1">
    <location>
        <begin position="187"/>
        <end position="217"/>
    </location>
</feature>
<dbReference type="AlphaFoldDB" id="A0A9N7UGC5"/>
<comment type="caution">
    <text evidence="2">The sequence shown here is derived from an EMBL/GenBank/DDBJ whole genome shotgun (WGS) entry which is preliminary data.</text>
</comment>